<evidence type="ECO:0000313" key="1">
    <source>
        <dbReference type="EMBL" id="QQP37889.1"/>
    </source>
</evidence>
<gene>
    <name evidence="1" type="ORF">FKW44_018315</name>
</gene>
<accession>A0A7T8GU76</accession>
<name>A0A7T8GU76_CALRO</name>
<sequence>QAQAVKGALNWRIHKKSGPCHSVFHLKSPPGPPSRRAWAGVKVEVGGYNTVTPNVSYIGEVLDST</sequence>
<feature type="non-terminal residue" evidence="1">
    <location>
        <position position="1"/>
    </location>
</feature>
<protein>
    <submittedName>
        <fullName evidence="1">Uncharacterized protein</fullName>
    </submittedName>
</protein>
<organism evidence="1 2">
    <name type="scientific">Caligus rogercresseyi</name>
    <name type="common">Sea louse</name>
    <dbReference type="NCBI Taxonomy" id="217165"/>
    <lineage>
        <taxon>Eukaryota</taxon>
        <taxon>Metazoa</taxon>
        <taxon>Ecdysozoa</taxon>
        <taxon>Arthropoda</taxon>
        <taxon>Crustacea</taxon>
        <taxon>Multicrustacea</taxon>
        <taxon>Hexanauplia</taxon>
        <taxon>Copepoda</taxon>
        <taxon>Siphonostomatoida</taxon>
        <taxon>Caligidae</taxon>
        <taxon>Caligus</taxon>
    </lineage>
</organism>
<evidence type="ECO:0000313" key="2">
    <source>
        <dbReference type="Proteomes" id="UP000595437"/>
    </source>
</evidence>
<keyword evidence="2" id="KW-1185">Reference proteome</keyword>
<dbReference type="Proteomes" id="UP000595437">
    <property type="component" value="Chromosome 12"/>
</dbReference>
<reference evidence="2" key="1">
    <citation type="submission" date="2021-01" db="EMBL/GenBank/DDBJ databases">
        <title>Caligus Genome Assembly.</title>
        <authorList>
            <person name="Gallardo-Escarate C."/>
        </authorList>
    </citation>
    <scope>NUCLEOTIDE SEQUENCE [LARGE SCALE GENOMIC DNA]</scope>
</reference>
<dbReference type="EMBL" id="CP045901">
    <property type="protein sequence ID" value="QQP37889.1"/>
    <property type="molecule type" value="Genomic_DNA"/>
</dbReference>
<proteinExistence type="predicted"/>
<dbReference type="AlphaFoldDB" id="A0A7T8GU76"/>